<dbReference type="Pfam" id="PF02416">
    <property type="entry name" value="TatA_B_E"/>
    <property type="match status" value="1"/>
</dbReference>
<keyword evidence="6" id="KW-0811">Translocation</keyword>
<accession>A0ABW1LNI1</accession>
<protein>
    <submittedName>
        <fullName evidence="9">Sec-independent translocase</fullName>
    </submittedName>
</protein>
<evidence type="ECO:0000256" key="6">
    <source>
        <dbReference type="ARBA" id="ARBA00023010"/>
    </source>
</evidence>
<keyword evidence="2" id="KW-0813">Transport</keyword>
<keyword evidence="3" id="KW-0812">Transmembrane</keyword>
<dbReference type="InterPro" id="IPR003369">
    <property type="entry name" value="TatA/B/E"/>
</dbReference>
<keyword evidence="5" id="KW-1133">Transmembrane helix</keyword>
<dbReference type="RefSeq" id="WP_379158557.1">
    <property type="nucleotide sequence ID" value="NZ_JBHSRJ010000009.1"/>
</dbReference>
<evidence type="ECO:0000256" key="8">
    <source>
        <dbReference type="SAM" id="MobiDB-lite"/>
    </source>
</evidence>
<gene>
    <name evidence="9" type="ORF">ACFPYL_20125</name>
</gene>
<sequence length="121" mass="13408">MFGIGLPELAVLAFVAVLFFGPDKLPDLARQSAGLLRRAKSLADGARDELRDQLGPEYADLELRDLDPRSIVRKHVSAAFDDDLGDVRDLKERWTDDEDDRDDKPVGRPTAAAIPTYDEAT</sequence>
<evidence type="ECO:0000256" key="5">
    <source>
        <dbReference type="ARBA" id="ARBA00022989"/>
    </source>
</evidence>
<keyword evidence="10" id="KW-1185">Reference proteome</keyword>
<dbReference type="PRINTS" id="PR01506">
    <property type="entry name" value="TATBPROTEIN"/>
</dbReference>
<evidence type="ECO:0000256" key="3">
    <source>
        <dbReference type="ARBA" id="ARBA00022692"/>
    </source>
</evidence>
<dbReference type="PANTHER" id="PTHR33162:SF1">
    <property type="entry name" value="SEC-INDEPENDENT PROTEIN TRANSLOCASE PROTEIN TATA, CHLOROPLASTIC"/>
    <property type="match status" value="1"/>
</dbReference>
<proteinExistence type="predicted"/>
<feature type="region of interest" description="Disordered" evidence="8">
    <location>
        <begin position="91"/>
        <end position="121"/>
    </location>
</feature>
<keyword evidence="7" id="KW-0472">Membrane</keyword>
<dbReference type="Gene3D" id="1.20.5.3310">
    <property type="match status" value="1"/>
</dbReference>
<dbReference type="Proteomes" id="UP001596135">
    <property type="component" value="Unassembled WGS sequence"/>
</dbReference>
<comment type="subcellular location">
    <subcellularLocation>
        <location evidence="1">Membrane</location>
        <topology evidence="1">Single-pass membrane protein</topology>
    </subcellularLocation>
</comment>
<dbReference type="PANTHER" id="PTHR33162">
    <property type="entry name" value="SEC-INDEPENDENT PROTEIN TRANSLOCASE PROTEIN TATA, CHLOROPLASTIC"/>
    <property type="match status" value="1"/>
</dbReference>
<dbReference type="EMBL" id="JBHSRJ010000009">
    <property type="protein sequence ID" value="MFC6045404.1"/>
    <property type="molecule type" value="Genomic_DNA"/>
</dbReference>
<evidence type="ECO:0000313" key="9">
    <source>
        <dbReference type="EMBL" id="MFC6045404.1"/>
    </source>
</evidence>
<evidence type="ECO:0000256" key="4">
    <source>
        <dbReference type="ARBA" id="ARBA00022927"/>
    </source>
</evidence>
<evidence type="ECO:0000256" key="1">
    <source>
        <dbReference type="ARBA" id="ARBA00004167"/>
    </source>
</evidence>
<evidence type="ECO:0000256" key="2">
    <source>
        <dbReference type="ARBA" id="ARBA00022448"/>
    </source>
</evidence>
<evidence type="ECO:0000313" key="10">
    <source>
        <dbReference type="Proteomes" id="UP001596135"/>
    </source>
</evidence>
<dbReference type="NCBIfam" id="NF002377">
    <property type="entry name" value="PRK01371.1-4"/>
    <property type="match status" value="1"/>
</dbReference>
<keyword evidence="4" id="KW-0653">Protein transport</keyword>
<reference evidence="10" key="1">
    <citation type="journal article" date="2019" name="Int. J. Syst. Evol. Microbiol.">
        <title>The Global Catalogue of Microorganisms (GCM) 10K type strain sequencing project: providing services to taxonomists for standard genome sequencing and annotation.</title>
        <authorList>
            <consortium name="The Broad Institute Genomics Platform"/>
            <consortium name="The Broad Institute Genome Sequencing Center for Infectious Disease"/>
            <person name="Wu L."/>
            <person name="Ma J."/>
        </authorList>
    </citation>
    <scope>NUCLEOTIDE SEQUENCE [LARGE SCALE GENOMIC DNA]</scope>
    <source>
        <strain evidence="10">CCUG 54522</strain>
    </source>
</reference>
<organism evidence="9 10">
    <name type="scientific">Nocardioides hankookensis</name>
    <dbReference type="NCBI Taxonomy" id="443157"/>
    <lineage>
        <taxon>Bacteria</taxon>
        <taxon>Bacillati</taxon>
        <taxon>Actinomycetota</taxon>
        <taxon>Actinomycetes</taxon>
        <taxon>Propionibacteriales</taxon>
        <taxon>Nocardioidaceae</taxon>
        <taxon>Nocardioides</taxon>
    </lineage>
</organism>
<name>A0ABW1LNI1_9ACTN</name>
<evidence type="ECO:0000256" key="7">
    <source>
        <dbReference type="ARBA" id="ARBA00023136"/>
    </source>
</evidence>
<comment type="caution">
    <text evidence="9">The sequence shown here is derived from an EMBL/GenBank/DDBJ whole genome shotgun (WGS) entry which is preliminary data.</text>
</comment>